<dbReference type="AlphaFoldDB" id="A0A2G9T5A8"/>
<evidence type="ECO:0000256" key="1">
    <source>
        <dbReference type="SAM" id="Coils"/>
    </source>
</evidence>
<protein>
    <submittedName>
        <fullName evidence="2">Uncharacterized protein</fullName>
    </submittedName>
</protein>
<evidence type="ECO:0000313" key="2">
    <source>
        <dbReference type="EMBL" id="PIO53131.1"/>
    </source>
</evidence>
<keyword evidence="1" id="KW-0175">Coiled coil</keyword>
<proteinExistence type="predicted"/>
<reference evidence="2 3" key="1">
    <citation type="submission" date="2015-09" db="EMBL/GenBank/DDBJ databases">
        <title>Draft genome of the parasitic nematode Teladorsagia circumcincta isolate WARC Sus (inbred).</title>
        <authorList>
            <person name="Mitreva M."/>
        </authorList>
    </citation>
    <scope>NUCLEOTIDE SEQUENCE [LARGE SCALE GENOMIC DNA]</scope>
    <source>
        <strain evidence="2 3">S</strain>
    </source>
</reference>
<keyword evidence="3" id="KW-1185">Reference proteome</keyword>
<gene>
    <name evidence="2" type="ORF">TELCIR_25549</name>
</gene>
<dbReference type="Proteomes" id="UP000230423">
    <property type="component" value="Unassembled WGS sequence"/>
</dbReference>
<sequence length="171" mass="19759">IDDLQEKLLLQAESAEAQQNQLTQLTTENERLRTAIASRTELVEAEHQRSESELETLCEERRRIQDDLSSAENEKIRLEEQLMACEMKCDDLKIELQLQKASISELTEMHEEAKRQCEDAQATLQTVEAENFSLVERLAKADKELEEVKGQLRARLEQDEVRFLSLTEVSL</sequence>
<accession>A0A2G9T5A8</accession>
<name>A0A2G9T5A8_TELCI</name>
<feature type="non-terminal residue" evidence="2">
    <location>
        <position position="1"/>
    </location>
</feature>
<organism evidence="2 3">
    <name type="scientific">Teladorsagia circumcincta</name>
    <name type="common">Brown stomach worm</name>
    <name type="synonym">Ostertagia circumcincta</name>
    <dbReference type="NCBI Taxonomy" id="45464"/>
    <lineage>
        <taxon>Eukaryota</taxon>
        <taxon>Metazoa</taxon>
        <taxon>Ecdysozoa</taxon>
        <taxon>Nematoda</taxon>
        <taxon>Chromadorea</taxon>
        <taxon>Rhabditida</taxon>
        <taxon>Rhabditina</taxon>
        <taxon>Rhabditomorpha</taxon>
        <taxon>Strongyloidea</taxon>
        <taxon>Trichostrongylidae</taxon>
        <taxon>Teladorsagia</taxon>
    </lineage>
</organism>
<evidence type="ECO:0000313" key="3">
    <source>
        <dbReference type="Proteomes" id="UP000230423"/>
    </source>
</evidence>
<feature type="coiled-coil region" evidence="1">
    <location>
        <begin position="1"/>
        <end position="158"/>
    </location>
</feature>
<dbReference type="OrthoDB" id="5870171at2759"/>
<dbReference type="EMBL" id="KZ418804">
    <property type="protein sequence ID" value="PIO53131.1"/>
    <property type="molecule type" value="Genomic_DNA"/>
</dbReference>